<evidence type="ECO:0000313" key="3">
    <source>
        <dbReference type="Proteomes" id="UP000188268"/>
    </source>
</evidence>
<organism evidence="2 3">
    <name type="scientific">Corchorus capsularis</name>
    <name type="common">Jute</name>
    <dbReference type="NCBI Taxonomy" id="210143"/>
    <lineage>
        <taxon>Eukaryota</taxon>
        <taxon>Viridiplantae</taxon>
        <taxon>Streptophyta</taxon>
        <taxon>Embryophyta</taxon>
        <taxon>Tracheophyta</taxon>
        <taxon>Spermatophyta</taxon>
        <taxon>Magnoliopsida</taxon>
        <taxon>eudicotyledons</taxon>
        <taxon>Gunneridae</taxon>
        <taxon>Pentapetalae</taxon>
        <taxon>rosids</taxon>
        <taxon>malvids</taxon>
        <taxon>Malvales</taxon>
        <taxon>Malvaceae</taxon>
        <taxon>Grewioideae</taxon>
        <taxon>Apeibeae</taxon>
        <taxon>Corchorus</taxon>
    </lineage>
</organism>
<dbReference type="Gramene" id="OMO76368">
    <property type="protein sequence ID" value="OMO76368"/>
    <property type="gene ID" value="CCACVL1_15720"/>
</dbReference>
<evidence type="ECO:0000313" key="2">
    <source>
        <dbReference type="EMBL" id="OMO76368.1"/>
    </source>
</evidence>
<sequence>MDHDEEEFAQSQAMATEGRI</sequence>
<comment type="caution">
    <text evidence="2">The sequence shown here is derived from an EMBL/GenBank/DDBJ whole genome shotgun (WGS) entry which is preliminary data.</text>
</comment>
<name>A0A1R3I1A7_COCAP</name>
<gene>
    <name evidence="2" type="ORF">CCACVL1_15720</name>
</gene>
<dbReference type="Proteomes" id="UP000188268">
    <property type="component" value="Unassembled WGS sequence"/>
</dbReference>
<protein>
    <submittedName>
        <fullName evidence="2">Uncharacterized protein</fullName>
    </submittedName>
</protein>
<feature type="region of interest" description="Disordered" evidence="1">
    <location>
        <begin position="1"/>
        <end position="20"/>
    </location>
</feature>
<dbReference type="EMBL" id="AWWV01010885">
    <property type="protein sequence ID" value="OMO76368.1"/>
    <property type="molecule type" value="Genomic_DNA"/>
</dbReference>
<accession>A0A1R3I1A7</accession>
<dbReference type="AlphaFoldDB" id="A0A1R3I1A7"/>
<evidence type="ECO:0000256" key="1">
    <source>
        <dbReference type="SAM" id="MobiDB-lite"/>
    </source>
</evidence>
<reference evidence="2 3" key="1">
    <citation type="submission" date="2013-09" db="EMBL/GenBank/DDBJ databases">
        <title>Corchorus capsularis genome sequencing.</title>
        <authorList>
            <person name="Alam M."/>
            <person name="Haque M.S."/>
            <person name="Islam M.S."/>
            <person name="Emdad E.M."/>
            <person name="Islam M.M."/>
            <person name="Ahmed B."/>
            <person name="Halim A."/>
            <person name="Hossen Q.M.M."/>
            <person name="Hossain M.Z."/>
            <person name="Ahmed R."/>
            <person name="Khan M.M."/>
            <person name="Islam R."/>
            <person name="Rashid M.M."/>
            <person name="Khan S.A."/>
            <person name="Rahman M.S."/>
            <person name="Alam M."/>
        </authorList>
    </citation>
    <scope>NUCLEOTIDE SEQUENCE [LARGE SCALE GENOMIC DNA]</scope>
    <source>
        <strain evidence="3">cv. CVL-1</strain>
        <tissue evidence="2">Whole seedling</tissue>
    </source>
</reference>
<proteinExistence type="predicted"/>
<keyword evidence="3" id="KW-1185">Reference proteome</keyword>